<evidence type="ECO:0000313" key="2">
    <source>
        <dbReference type="EMBL" id="AFK15900.1"/>
    </source>
</evidence>
<accession>A0AAU8Q9B1</accession>
<dbReference type="Proteomes" id="UP000006465">
    <property type="component" value="Chromosome"/>
</dbReference>
<dbReference type="EMBL" id="CP003540">
    <property type="protein sequence ID" value="AFK15900.1"/>
    <property type="molecule type" value="Genomic_DNA"/>
</dbReference>
<dbReference type="InterPro" id="IPR021373">
    <property type="entry name" value="DUF2993"/>
</dbReference>
<dbReference type="KEGG" id="coe:CP258_01340"/>
<keyword evidence="1" id="KW-0472">Membrane</keyword>
<protein>
    <submittedName>
        <fullName evidence="2">DUF2993 domain-containing protein</fullName>
    </submittedName>
</protein>
<keyword evidence="1" id="KW-0812">Transmembrane</keyword>
<proteinExistence type="predicted"/>
<evidence type="ECO:0000256" key="1">
    <source>
        <dbReference type="SAM" id="Phobius"/>
    </source>
</evidence>
<evidence type="ECO:0000313" key="3">
    <source>
        <dbReference type="Proteomes" id="UP000006465"/>
    </source>
</evidence>
<sequence>MSKTIGSRISKLILTIIVALMVLLLLAEFGVRWSISKQLKDAVGSNSTGQEASISFGPTPLLFSAVTQNVPSVTIESPSTVNIKHPGGANAVPEVTGTPQAFINVDSLNISDPDNPVAGSLSLRTTLADDYLLAVLQKSIAENQTHQPAPTEGKDNELGALAGTFLQQLIQVTGITSNPADGTVKVDITGGAAKLTLKPEAVDGRLSFTATNASFLGVELPSTVSDALTKGLRDQASTMAGNLKIKSVKVVEHGVTIEVDGENVNLNELGKEKDQQPVAPTR</sequence>
<keyword evidence="1" id="KW-1133">Transmembrane helix</keyword>
<dbReference type="RefSeq" id="WP_014366415.1">
    <property type="nucleotide sequence ID" value="NC_017945.3"/>
</dbReference>
<dbReference type="AlphaFoldDB" id="A0AAU8Q9B1"/>
<organism evidence="2 3">
    <name type="scientific">Corynebacterium pseudotuberculosis 258</name>
    <dbReference type="NCBI Taxonomy" id="1168865"/>
    <lineage>
        <taxon>Bacteria</taxon>
        <taxon>Bacillati</taxon>
        <taxon>Actinomycetota</taxon>
        <taxon>Actinomycetes</taxon>
        <taxon>Mycobacteriales</taxon>
        <taxon>Corynebacteriaceae</taxon>
        <taxon>Corynebacterium</taxon>
    </lineage>
</organism>
<reference evidence="2 3" key="1">
    <citation type="journal article" date="2013" name="J. Biotechnol.">
        <title>Genome sequence of Corynebacterium pseudotuberculosis biovar equi strain 258 and prediction of antigenic targets to improve biotechnological vaccine production.</title>
        <authorList>
            <person name="Soares S.C."/>
            <person name="Trost E."/>
            <person name="Ramos R.T."/>
            <person name="Carneiro A.R."/>
            <person name="Santos A.R."/>
            <person name="Pinto A.C."/>
            <person name="Barbosa E."/>
            <person name="Aburjaile F."/>
            <person name="Ali A."/>
            <person name="Diniz C.A."/>
            <person name="Hassan S.S."/>
            <person name="Fiaux K."/>
            <person name="Guimaraes L.C."/>
            <person name="Bakhtiar S.M."/>
            <person name="Pereira U."/>
            <person name="Almeida S.S."/>
            <person name="Abreu V.A."/>
            <person name="Rocha F.S."/>
            <person name="Dorella F.A."/>
            <person name="Miyoshi A."/>
            <person name="Silva A."/>
            <person name="Azevedo V."/>
            <person name="Tauch A."/>
        </authorList>
    </citation>
    <scope>NUCLEOTIDE SEQUENCE [LARGE SCALE GENOMIC DNA]</scope>
    <source>
        <strain evidence="2 3">258</strain>
    </source>
</reference>
<feature type="transmembrane region" description="Helical" evidence="1">
    <location>
        <begin position="12"/>
        <end position="35"/>
    </location>
</feature>
<gene>
    <name evidence="2" type="ORF">CP258_01340</name>
</gene>
<dbReference type="Pfam" id="PF11209">
    <property type="entry name" value="LmeA"/>
    <property type="match status" value="1"/>
</dbReference>
<name>A0AAU8Q9B1_CORPS</name>